<reference evidence="3" key="1">
    <citation type="journal article" date="2016" name="Sci. Rep.">
        <title>Molecular characterization of firefly nuptial gifts: a multi-omics approach sheds light on postcopulatory sexual selection.</title>
        <authorList>
            <person name="Al-Wathiqui N."/>
            <person name="Fallon T.R."/>
            <person name="South A."/>
            <person name="Weng J.K."/>
            <person name="Lewis S.M."/>
        </authorList>
    </citation>
    <scope>NUCLEOTIDE SEQUENCE</scope>
</reference>
<keyword evidence="2" id="KW-0067">ATP-binding</keyword>
<protein>
    <submittedName>
        <fullName evidence="3">Uncharacterized protein</fullName>
    </submittedName>
</protein>
<dbReference type="GO" id="GO:0005524">
    <property type="term" value="F:ATP binding"/>
    <property type="evidence" value="ECO:0007669"/>
    <property type="project" value="UniProtKB-KW"/>
</dbReference>
<evidence type="ECO:0000256" key="1">
    <source>
        <dbReference type="ARBA" id="ARBA00022741"/>
    </source>
</evidence>
<organism evidence="3">
    <name type="scientific">Photinus pyralis</name>
    <name type="common">Common eastern firefly</name>
    <name type="synonym">Lampyris pyralis</name>
    <dbReference type="NCBI Taxonomy" id="7054"/>
    <lineage>
        <taxon>Eukaryota</taxon>
        <taxon>Metazoa</taxon>
        <taxon>Ecdysozoa</taxon>
        <taxon>Arthropoda</taxon>
        <taxon>Hexapoda</taxon>
        <taxon>Insecta</taxon>
        <taxon>Pterygota</taxon>
        <taxon>Neoptera</taxon>
        <taxon>Endopterygota</taxon>
        <taxon>Coleoptera</taxon>
        <taxon>Polyphaga</taxon>
        <taxon>Elateriformia</taxon>
        <taxon>Elateroidea</taxon>
        <taxon>Lampyridae</taxon>
        <taxon>Lampyrinae</taxon>
        <taxon>Photinus</taxon>
    </lineage>
</organism>
<evidence type="ECO:0000256" key="2">
    <source>
        <dbReference type="ARBA" id="ARBA00022840"/>
    </source>
</evidence>
<accession>A0A1Y1MCQ9</accession>
<evidence type="ECO:0000313" key="3">
    <source>
        <dbReference type="EMBL" id="JAV83619.1"/>
    </source>
</evidence>
<sequence length="189" mass="22455">MDIVWARDPIEGYILGQISELLPDGTEVEPLDPKYPKRVCAFSEIHQTGDYNKEYEDNCEMMYLNESTLLNNVKRMYYKNRIYVCNTFYSTTCTLTVIFIDLCCKHINCCKSLQRNFFTVFTRSHPEVQRQITRSRTSTCFCNCRQSVSRHASLQTITINYRLGRIGSRKDRIYETFVTFSLQFQYRFR</sequence>
<dbReference type="InterPro" id="IPR036961">
    <property type="entry name" value="Kinesin_motor_dom_sf"/>
</dbReference>
<proteinExistence type="predicted"/>
<name>A0A1Y1MCQ9_PHOPY</name>
<dbReference type="AlphaFoldDB" id="A0A1Y1MCQ9"/>
<dbReference type="EMBL" id="GEZM01034845">
    <property type="protein sequence ID" value="JAV83619.1"/>
    <property type="molecule type" value="Transcribed_RNA"/>
</dbReference>
<dbReference type="EMBL" id="GEZM01034848">
    <property type="protein sequence ID" value="JAV83613.1"/>
    <property type="molecule type" value="Transcribed_RNA"/>
</dbReference>
<keyword evidence="1" id="KW-0547">Nucleotide-binding</keyword>
<dbReference type="Gene3D" id="3.40.850.10">
    <property type="entry name" value="Kinesin motor domain"/>
    <property type="match status" value="1"/>
</dbReference>